<proteinExistence type="inferred from homology"/>
<evidence type="ECO:0000256" key="9">
    <source>
        <dbReference type="ARBA" id="ARBA00023136"/>
    </source>
</evidence>
<dbReference type="InterPro" id="IPR005628">
    <property type="entry name" value="GspK"/>
</dbReference>
<dbReference type="PIRSF" id="PIRSF002786">
    <property type="entry name" value="XcpX"/>
    <property type="match status" value="1"/>
</dbReference>
<evidence type="ECO:0000256" key="12">
    <source>
        <dbReference type="SAM" id="Phobius"/>
    </source>
</evidence>
<evidence type="ECO:0000256" key="5">
    <source>
        <dbReference type="ARBA" id="ARBA00022519"/>
    </source>
</evidence>
<evidence type="ECO:0000256" key="6">
    <source>
        <dbReference type="ARBA" id="ARBA00022692"/>
    </source>
</evidence>
<dbReference type="Proteomes" id="UP000198346">
    <property type="component" value="Unassembled WGS sequence"/>
</dbReference>
<evidence type="ECO:0000259" key="13">
    <source>
        <dbReference type="Pfam" id="PF03934"/>
    </source>
</evidence>
<dbReference type="InterPro" id="IPR049031">
    <property type="entry name" value="T2SSK_SAM-like_1st"/>
</dbReference>
<evidence type="ECO:0000313" key="15">
    <source>
        <dbReference type="EMBL" id="SNT72091.1"/>
    </source>
</evidence>
<feature type="domain" description="T2SS protein K first SAM-like" evidence="14">
    <location>
        <begin position="125"/>
        <end position="234"/>
    </location>
</feature>
<evidence type="ECO:0000256" key="2">
    <source>
        <dbReference type="ARBA" id="ARBA00007246"/>
    </source>
</evidence>
<name>A0A239PP59_9PROT</name>
<dbReference type="SUPFAM" id="SSF158544">
    <property type="entry name" value="GspK insert domain-like"/>
    <property type="match status" value="2"/>
</dbReference>
<reference evidence="15 16" key="1">
    <citation type="submission" date="2017-07" db="EMBL/GenBank/DDBJ databases">
        <authorList>
            <person name="Sun Z.S."/>
            <person name="Albrecht U."/>
            <person name="Echele G."/>
            <person name="Lee C.C."/>
        </authorList>
    </citation>
    <scope>NUCLEOTIDE SEQUENCE [LARGE SCALE GENOMIC DNA]</scope>
    <source>
        <strain evidence="15 16">CGMCC 1.12710</strain>
    </source>
</reference>
<evidence type="ECO:0000256" key="4">
    <source>
        <dbReference type="ARBA" id="ARBA00022475"/>
    </source>
</evidence>
<comment type="subcellular location">
    <subcellularLocation>
        <location evidence="1 10">Cell inner membrane</location>
    </subcellularLocation>
</comment>
<keyword evidence="3 10" id="KW-0813">Transport</keyword>
<keyword evidence="5 10" id="KW-0997">Cell inner membrane</keyword>
<dbReference type="InterPro" id="IPR038072">
    <property type="entry name" value="GspK_central_sf"/>
</dbReference>
<keyword evidence="4 10" id="KW-1003">Cell membrane</keyword>
<dbReference type="InterPro" id="IPR045584">
    <property type="entry name" value="Pilin-like"/>
</dbReference>
<dbReference type="GO" id="GO:0009306">
    <property type="term" value="P:protein secretion"/>
    <property type="evidence" value="ECO:0007669"/>
    <property type="project" value="InterPro"/>
</dbReference>
<dbReference type="GO" id="GO:0005886">
    <property type="term" value="C:plasma membrane"/>
    <property type="evidence" value="ECO:0007669"/>
    <property type="project" value="UniProtKB-SubCell"/>
</dbReference>
<keyword evidence="8 12" id="KW-1133">Transmembrane helix</keyword>
<organism evidence="15 16">
    <name type="scientific">Amphiplicatus metriothermophilus</name>
    <dbReference type="NCBI Taxonomy" id="1519374"/>
    <lineage>
        <taxon>Bacteria</taxon>
        <taxon>Pseudomonadati</taxon>
        <taxon>Pseudomonadota</taxon>
        <taxon>Alphaproteobacteria</taxon>
        <taxon>Parvularculales</taxon>
        <taxon>Parvularculaceae</taxon>
        <taxon>Amphiplicatus</taxon>
    </lineage>
</organism>
<accession>A0A239PP59</accession>
<feature type="transmembrane region" description="Helical" evidence="12">
    <location>
        <begin position="69"/>
        <end position="88"/>
    </location>
</feature>
<gene>
    <name evidence="15" type="ORF">SAMN06297382_1122</name>
</gene>
<dbReference type="Pfam" id="PF03934">
    <property type="entry name" value="T2SSK"/>
    <property type="match status" value="1"/>
</dbReference>
<evidence type="ECO:0000256" key="11">
    <source>
        <dbReference type="SAM" id="MobiDB-lite"/>
    </source>
</evidence>
<dbReference type="Pfam" id="PF21687">
    <property type="entry name" value="T2SSK_1st"/>
    <property type="match status" value="1"/>
</dbReference>
<dbReference type="NCBIfam" id="NF037980">
    <property type="entry name" value="T2SS_GspK"/>
    <property type="match status" value="1"/>
</dbReference>
<feature type="transmembrane region" description="Helical" evidence="12">
    <location>
        <begin position="29"/>
        <end position="49"/>
    </location>
</feature>
<evidence type="ECO:0000256" key="3">
    <source>
        <dbReference type="ARBA" id="ARBA00022448"/>
    </source>
</evidence>
<dbReference type="RefSeq" id="WP_159462423.1">
    <property type="nucleotide sequence ID" value="NZ_FZQA01000002.1"/>
</dbReference>
<dbReference type="PANTHER" id="PTHR38831">
    <property type="entry name" value="TYPE II SECRETION SYSTEM PROTEIN K"/>
    <property type="match status" value="1"/>
</dbReference>
<feature type="region of interest" description="Disordered" evidence="11">
    <location>
        <begin position="1"/>
        <end position="22"/>
    </location>
</feature>
<comment type="similarity">
    <text evidence="2 10">Belongs to the GSP K family.</text>
</comment>
<evidence type="ECO:0000256" key="7">
    <source>
        <dbReference type="ARBA" id="ARBA00022927"/>
    </source>
</evidence>
<protein>
    <recommendedName>
        <fullName evidence="10">Type II secretion system protein K</fullName>
    </recommendedName>
</protein>
<evidence type="ECO:0000259" key="14">
    <source>
        <dbReference type="Pfam" id="PF21687"/>
    </source>
</evidence>
<dbReference type="EMBL" id="FZQA01000002">
    <property type="protein sequence ID" value="SNT72091.1"/>
    <property type="molecule type" value="Genomic_DNA"/>
</dbReference>
<keyword evidence="9 10" id="KW-0472">Membrane</keyword>
<keyword evidence="7" id="KW-0653">Protein transport</keyword>
<dbReference type="Gene3D" id="1.10.40.60">
    <property type="entry name" value="EpsJ-like"/>
    <property type="match status" value="2"/>
</dbReference>
<feature type="domain" description="T2SS protein K second SAM-like" evidence="13">
    <location>
        <begin position="240"/>
        <end position="304"/>
    </location>
</feature>
<dbReference type="InterPro" id="IPR049179">
    <property type="entry name" value="T2SSK_SAM-like_2nd"/>
</dbReference>
<dbReference type="PANTHER" id="PTHR38831:SF1">
    <property type="entry name" value="TYPE II SECRETION SYSTEM PROTEIN K-RELATED"/>
    <property type="match status" value="1"/>
</dbReference>
<keyword evidence="16" id="KW-1185">Reference proteome</keyword>
<evidence type="ECO:0000256" key="10">
    <source>
        <dbReference type="PIRNR" id="PIRNR002786"/>
    </source>
</evidence>
<sequence>MSRPIVPHAPADRGSGRPSSSAFRSGQKGAALIVVLLLAATLSFVALAISERTVLAAQRAVHARARAEALWRAFGAEALAAAALAAAARETPERMTLDEPWIERPIEVPMEGGRAVIWFADAGRCFNLNGLVRADGDQLYVAREGAGEELAALLDAAGAGAGEAARLAVLVQDWIDADSLSAPQGAEDGYYLGLPVPYRTGGTLLADETEMRALADMTPEFYAFVRRYACALPTPEPSPLNVNMLRAEDAPLLVGLLKGAISLAAAQDVVADRPPGGYGAVDEFWSHRAFEDVDATQDVRNRVAITSRYIAARAEIEYEGVAREARMLFEIGEGGRVRLLRRRLGPDA</sequence>
<evidence type="ECO:0000256" key="8">
    <source>
        <dbReference type="ARBA" id="ARBA00022989"/>
    </source>
</evidence>
<dbReference type="Gene3D" id="3.30.1300.30">
    <property type="entry name" value="GSPII I/J protein-like"/>
    <property type="match status" value="1"/>
</dbReference>
<dbReference type="AlphaFoldDB" id="A0A239PP59"/>
<evidence type="ECO:0000313" key="16">
    <source>
        <dbReference type="Proteomes" id="UP000198346"/>
    </source>
</evidence>
<keyword evidence="6 12" id="KW-0812">Transmembrane</keyword>
<dbReference type="SUPFAM" id="SSF54523">
    <property type="entry name" value="Pili subunits"/>
    <property type="match status" value="1"/>
</dbReference>
<dbReference type="OrthoDB" id="9788973at2"/>
<evidence type="ECO:0000256" key="1">
    <source>
        <dbReference type="ARBA" id="ARBA00004533"/>
    </source>
</evidence>